<keyword evidence="1" id="KW-0732">Signal</keyword>
<feature type="signal peptide" evidence="1">
    <location>
        <begin position="1"/>
        <end position="20"/>
    </location>
</feature>
<dbReference type="EMBL" id="BAAAUV010000007">
    <property type="protein sequence ID" value="GAA3214608.1"/>
    <property type="molecule type" value="Genomic_DNA"/>
</dbReference>
<evidence type="ECO:0000313" key="3">
    <source>
        <dbReference type="Proteomes" id="UP001501237"/>
    </source>
</evidence>
<proteinExistence type="predicted"/>
<evidence type="ECO:0000313" key="2">
    <source>
        <dbReference type="EMBL" id="GAA3214608.1"/>
    </source>
</evidence>
<keyword evidence="3" id="KW-1185">Reference proteome</keyword>
<organism evidence="2 3">
    <name type="scientific">Actinocorallia longicatena</name>
    <dbReference type="NCBI Taxonomy" id="111803"/>
    <lineage>
        <taxon>Bacteria</taxon>
        <taxon>Bacillati</taxon>
        <taxon>Actinomycetota</taxon>
        <taxon>Actinomycetes</taxon>
        <taxon>Streptosporangiales</taxon>
        <taxon>Thermomonosporaceae</taxon>
        <taxon>Actinocorallia</taxon>
    </lineage>
</organism>
<dbReference type="NCBIfam" id="NF040603">
    <property type="entry name" value="choice_anch_P"/>
    <property type="match status" value="1"/>
</dbReference>
<protein>
    <recommendedName>
        <fullName evidence="4">Secreted protein</fullName>
    </recommendedName>
</protein>
<reference evidence="3" key="1">
    <citation type="journal article" date="2019" name="Int. J. Syst. Evol. Microbiol.">
        <title>The Global Catalogue of Microorganisms (GCM) 10K type strain sequencing project: providing services to taxonomists for standard genome sequencing and annotation.</title>
        <authorList>
            <consortium name="The Broad Institute Genomics Platform"/>
            <consortium name="The Broad Institute Genome Sequencing Center for Infectious Disease"/>
            <person name="Wu L."/>
            <person name="Ma J."/>
        </authorList>
    </citation>
    <scope>NUCLEOTIDE SEQUENCE [LARGE SCALE GENOMIC DNA]</scope>
    <source>
        <strain evidence="3">JCM 9377</strain>
    </source>
</reference>
<evidence type="ECO:0000256" key="1">
    <source>
        <dbReference type="SAM" id="SignalP"/>
    </source>
</evidence>
<gene>
    <name evidence="2" type="ORF">GCM10010468_35510</name>
</gene>
<accession>A0ABP6Q9Z7</accession>
<name>A0ABP6Q9Z7_9ACTN</name>
<sequence>MLLAAAVAPVALFGALPAHADTTDGPTAALLRGATAQTPVADLADPVVSGPAKVVDGLVTTTQGNGRVSASRTGAQDVFAELGTVAGDALGLKMDGLSSRCVTTSKGAMRAVTKITGGSVQGRRLPRTPVANTKVPLLDGAMAIFNKQTKDAEGALTVTGMHVTDRTGKVSELAVAKCVPAQRIVASARRKGGDPVSALLTDLLGGRLPGPAGPALQSHADRVNGFGGVTDQVTGLAQGLPIADPARAVESLTGGLPAAGLPGGARRSTTQGLPDVLPVGQGDTLSGLLGGLPGTPGTLPAGIGGLLPALPIG</sequence>
<dbReference type="Proteomes" id="UP001501237">
    <property type="component" value="Unassembled WGS sequence"/>
</dbReference>
<comment type="caution">
    <text evidence="2">The sequence shown here is derived from an EMBL/GenBank/DDBJ whole genome shotgun (WGS) entry which is preliminary data.</text>
</comment>
<feature type="chain" id="PRO_5045629871" description="Secreted protein" evidence="1">
    <location>
        <begin position="21"/>
        <end position="313"/>
    </location>
</feature>
<evidence type="ECO:0008006" key="4">
    <source>
        <dbReference type="Google" id="ProtNLM"/>
    </source>
</evidence>